<dbReference type="InterPro" id="IPR023214">
    <property type="entry name" value="HAD_sf"/>
</dbReference>
<comment type="similarity">
    <text evidence="1">Belongs to the HAD-like hydrolase superfamily. CbbY/CbbZ/Gph/YieH family.</text>
</comment>
<name>A0ABQ2L407_9BACL</name>
<organism evidence="5 6">
    <name type="scientific">Saccharibacillus kuerlensis</name>
    <dbReference type="NCBI Taxonomy" id="459527"/>
    <lineage>
        <taxon>Bacteria</taxon>
        <taxon>Bacillati</taxon>
        <taxon>Bacillota</taxon>
        <taxon>Bacilli</taxon>
        <taxon>Bacillales</taxon>
        <taxon>Paenibacillaceae</taxon>
        <taxon>Saccharibacillus</taxon>
    </lineage>
</organism>
<feature type="domain" description="Glycoside hydrolase family 65 C-terminal" evidence="3">
    <location>
        <begin position="702"/>
        <end position="763"/>
    </location>
</feature>
<dbReference type="SFLD" id="SFLDG01135">
    <property type="entry name" value="C1.5.6:_HAD__Beta-PGM__Phospha"/>
    <property type="match status" value="1"/>
</dbReference>
<dbReference type="Pfam" id="PF03636">
    <property type="entry name" value="Glyco_hydro_65N"/>
    <property type="match status" value="1"/>
</dbReference>
<evidence type="ECO:0008006" key="7">
    <source>
        <dbReference type="Google" id="ProtNLM"/>
    </source>
</evidence>
<dbReference type="InterPro" id="IPR010976">
    <property type="entry name" value="B-phosphoglucomutase_hydrolase"/>
</dbReference>
<dbReference type="InterPro" id="IPR011013">
    <property type="entry name" value="Gal_mutarotase_sf_dom"/>
</dbReference>
<dbReference type="Pfam" id="PF00702">
    <property type="entry name" value="Hydrolase"/>
    <property type="match status" value="1"/>
</dbReference>
<dbReference type="SUPFAM" id="SSF48208">
    <property type="entry name" value="Six-hairpin glycosidases"/>
    <property type="match status" value="1"/>
</dbReference>
<dbReference type="Gene3D" id="1.10.150.240">
    <property type="entry name" value="Putative phosphatase, domain 2"/>
    <property type="match status" value="1"/>
</dbReference>
<dbReference type="SFLD" id="SFLDS00003">
    <property type="entry name" value="Haloacid_Dehalogenase"/>
    <property type="match status" value="1"/>
</dbReference>
<evidence type="ECO:0000256" key="1">
    <source>
        <dbReference type="ARBA" id="ARBA00006171"/>
    </source>
</evidence>
<dbReference type="InterPro" id="IPR008928">
    <property type="entry name" value="6-hairpin_glycosidase_sf"/>
</dbReference>
<dbReference type="NCBIfam" id="TIGR01990">
    <property type="entry name" value="bPGM"/>
    <property type="match status" value="1"/>
</dbReference>
<dbReference type="InterPro" id="IPR037018">
    <property type="entry name" value="GH65_N"/>
</dbReference>
<dbReference type="CDD" id="cd02598">
    <property type="entry name" value="HAD_BPGM"/>
    <property type="match status" value="1"/>
</dbReference>
<proteinExistence type="inferred from homology"/>
<dbReference type="PANTHER" id="PTHR11051:SF8">
    <property type="entry name" value="PROTEIN-GLUCOSYLGALACTOSYLHYDROXYLYSINE GLUCOSIDASE"/>
    <property type="match status" value="1"/>
</dbReference>
<feature type="domain" description="Glycoside hydrolase family 65 N-terminal" evidence="4">
    <location>
        <begin position="18"/>
        <end position="277"/>
    </location>
</feature>
<dbReference type="Gene3D" id="2.60.420.10">
    <property type="entry name" value="Maltose phosphorylase, domain 3"/>
    <property type="match status" value="1"/>
</dbReference>
<accession>A0ABQ2L407</accession>
<dbReference type="InterPro" id="IPR005195">
    <property type="entry name" value="Glyco_hydro_65_M"/>
</dbReference>
<protein>
    <recommendedName>
        <fullName evidence="7">Beta-phosphoglucomutase</fullName>
    </recommendedName>
</protein>
<dbReference type="SUPFAM" id="SSF56784">
    <property type="entry name" value="HAD-like"/>
    <property type="match status" value="1"/>
</dbReference>
<dbReference type="InterPro" id="IPR005196">
    <property type="entry name" value="Glyco_hydro_65_N"/>
</dbReference>
<dbReference type="InterPro" id="IPR010972">
    <property type="entry name" value="Beta-PGM"/>
</dbReference>
<dbReference type="Gene3D" id="2.70.98.40">
    <property type="entry name" value="Glycoside hydrolase, family 65, N-terminal domain"/>
    <property type="match status" value="1"/>
</dbReference>
<dbReference type="Gene3D" id="1.50.10.10">
    <property type="match status" value="1"/>
</dbReference>
<comment type="caution">
    <text evidence="5">The sequence shown here is derived from an EMBL/GenBank/DDBJ whole genome shotgun (WGS) entry which is preliminary data.</text>
</comment>
<evidence type="ECO:0000313" key="6">
    <source>
        <dbReference type="Proteomes" id="UP000606653"/>
    </source>
</evidence>
<sequence>MKHSSGGPIYAYEPWTVTEHTLDTEQNLRDETIFAVANGYIGVRGNFEEGYYGPVGTTLRGTYINGFYESGPIIYGEEGYGFARDRETMLNVADAQIIRIWLEDEPVHLFQGTLFGYWRQLDMRKGCVTRTVQWRSLEGREVEIVFERMASLDDPHLLLLRCTVKPINFEGKIRIESEIDGNVVNQSSTGDPRSGSSFSGPVLTTLEMREDQTYAGIIQRTRVTGFHIACAAEHKLTGGEYELETDSSSGRVEKRFTVSAQPGDEFVLEKYVTYHASESANTGSLWTEAIHHLDEAMGRGYDSYAAIQEGILDEFWMSADIVVEGDAALQQGLRFSAYHVFQSVGRDGRTNMAAKGLTGEGYEGHYFWDTEMYIFPFFLHTEPEIARKLLDYRYYILPEARRRAEELNFKGAMFPWRTISGEETSAYFPAGTAQIHINADVAHAIRLYNEAVNDEEYKFGDGLEILIETSRFFADYGSFIPGRGFCINGVTGPDEYTALVNNNTYTNVMVQDQLEYTVQLLEEMKQRHEGECEGLCDRMNVTDAEIGSWKKMAEEMYIHREQGMIGQDDSFLHKAPWNFADTPKEKYPLLLHYHPMDIYRHQVLKQADLVLAFHVQPDRFTRGEKARGFLYYEGLTTHDSSLSACVHSIVAAELGYMDQAYEFFMETSRLDLDDTHGNVKDGIHAAAMAGSRLSIVNGFAGMKQDPDKLSFRPIIPAQWPRYSFSLKWRGRRLYLNICEESTTYRLLEGEPMKIEHFGVETTLEEELTLPNRILAGVLFDLDGVITDTAELHYKAWKELADELGIPFDQAYNEKLKGVDRMSSLRLILQNSDRKFTFEEMEELANRKNERYRELLTTLTPEALLPGVRKLLKALRREGIRTAVASASRNAPTVIEKLGVADLFDYVADAGAVALQKPDAEIFLKAAEGLGVHPLRCIGIEDAEAGVMSIHRAGMPAVGIGTPETLPDADHHVSGPGELTPALLREWMKQFPKQEFTS</sequence>
<evidence type="ECO:0000313" key="5">
    <source>
        <dbReference type="EMBL" id="GGN99880.1"/>
    </source>
</evidence>
<feature type="domain" description="Glycoside hydrolase family 65 central catalytic" evidence="2">
    <location>
        <begin position="334"/>
        <end position="691"/>
    </location>
</feature>
<dbReference type="Gene3D" id="3.40.50.1000">
    <property type="entry name" value="HAD superfamily/HAD-like"/>
    <property type="match status" value="1"/>
</dbReference>
<dbReference type="EMBL" id="BMLN01000005">
    <property type="protein sequence ID" value="GGN99880.1"/>
    <property type="molecule type" value="Genomic_DNA"/>
</dbReference>
<gene>
    <name evidence="5" type="ORF">GCM10010969_20440</name>
</gene>
<reference evidence="6" key="1">
    <citation type="journal article" date="2019" name="Int. J. Syst. Evol. Microbiol.">
        <title>The Global Catalogue of Microorganisms (GCM) 10K type strain sequencing project: providing services to taxonomists for standard genome sequencing and annotation.</title>
        <authorList>
            <consortium name="The Broad Institute Genomics Platform"/>
            <consortium name="The Broad Institute Genome Sequencing Center for Infectious Disease"/>
            <person name="Wu L."/>
            <person name="Ma J."/>
        </authorList>
    </citation>
    <scope>NUCLEOTIDE SEQUENCE [LARGE SCALE GENOMIC DNA]</scope>
    <source>
        <strain evidence="6">CGMCC 1.6964</strain>
    </source>
</reference>
<dbReference type="PANTHER" id="PTHR11051">
    <property type="entry name" value="GLYCOSYL HYDROLASE-RELATED"/>
    <property type="match status" value="1"/>
</dbReference>
<keyword evidence="6" id="KW-1185">Reference proteome</keyword>
<dbReference type="NCBIfam" id="TIGR02009">
    <property type="entry name" value="PGMB-YQAB-SF"/>
    <property type="match status" value="1"/>
</dbReference>
<dbReference type="RefSeq" id="WP_018977787.1">
    <property type="nucleotide sequence ID" value="NZ_BMLN01000005.1"/>
</dbReference>
<evidence type="ECO:0000259" key="2">
    <source>
        <dbReference type="Pfam" id="PF03632"/>
    </source>
</evidence>
<dbReference type="SUPFAM" id="SSF74650">
    <property type="entry name" value="Galactose mutarotase-like"/>
    <property type="match status" value="1"/>
</dbReference>
<dbReference type="InterPro" id="IPR023198">
    <property type="entry name" value="PGP-like_dom2"/>
</dbReference>
<evidence type="ECO:0000259" key="3">
    <source>
        <dbReference type="Pfam" id="PF03633"/>
    </source>
</evidence>
<dbReference type="InterPro" id="IPR036412">
    <property type="entry name" value="HAD-like_sf"/>
</dbReference>
<dbReference type="Proteomes" id="UP000606653">
    <property type="component" value="Unassembled WGS sequence"/>
</dbReference>
<dbReference type="NCBIfam" id="TIGR01509">
    <property type="entry name" value="HAD-SF-IA-v3"/>
    <property type="match status" value="1"/>
</dbReference>
<dbReference type="Pfam" id="PF03632">
    <property type="entry name" value="Glyco_hydro_65m"/>
    <property type="match status" value="1"/>
</dbReference>
<dbReference type="Pfam" id="PF03633">
    <property type="entry name" value="Glyco_hydro_65C"/>
    <property type="match status" value="1"/>
</dbReference>
<dbReference type="SFLD" id="SFLDG01129">
    <property type="entry name" value="C1.5:_HAD__Beta-PGM__Phosphata"/>
    <property type="match status" value="1"/>
</dbReference>
<evidence type="ECO:0000259" key="4">
    <source>
        <dbReference type="Pfam" id="PF03636"/>
    </source>
</evidence>
<dbReference type="InterPro" id="IPR006439">
    <property type="entry name" value="HAD-SF_hydro_IA"/>
</dbReference>
<dbReference type="InterPro" id="IPR005194">
    <property type="entry name" value="Glyco_hydro_65_C"/>
</dbReference>
<dbReference type="InterPro" id="IPR012341">
    <property type="entry name" value="6hp_glycosidase-like_sf"/>
</dbReference>